<evidence type="ECO:0000313" key="1">
    <source>
        <dbReference type="EMBL" id="KAL1262993.1"/>
    </source>
</evidence>
<dbReference type="EMBL" id="JAYMGO010000013">
    <property type="protein sequence ID" value="KAL1262993.1"/>
    <property type="molecule type" value="Genomic_DNA"/>
</dbReference>
<keyword evidence="2" id="KW-1185">Reference proteome</keyword>
<organism evidence="1 2">
    <name type="scientific">Cirrhinus molitorella</name>
    <name type="common">mud carp</name>
    <dbReference type="NCBI Taxonomy" id="172907"/>
    <lineage>
        <taxon>Eukaryota</taxon>
        <taxon>Metazoa</taxon>
        <taxon>Chordata</taxon>
        <taxon>Craniata</taxon>
        <taxon>Vertebrata</taxon>
        <taxon>Euteleostomi</taxon>
        <taxon>Actinopterygii</taxon>
        <taxon>Neopterygii</taxon>
        <taxon>Teleostei</taxon>
        <taxon>Ostariophysi</taxon>
        <taxon>Cypriniformes</taxon>
        <taxon>Cyprinidae</taxon>
        <taxon>Labeoninae</taxon>
        <taxon>Labeonini</taxon>
        <taxon>Cirrhinus</taxon>
    </lineage>
</organism>
<name>A0ABR3MD10_9TELE</name>
<sequence length="87" mass="9685">MESTAWSCLSFNTGLFWRIRRFVAVRSVFMTRHLAEHWAPSPSHNWSTNKAVHLASAPAPDIEQAELSLSVSLSANPIISVVFFPSS</sequence>
<evidence type="ECO:0000313" key="2">
    <source>
        <dbReference type="Proteomes" id="UP001558613"/>
    </source>
</evidence>
<comment type="caution">
    <text evidence="1">The sequence shown here is derived from an EMBL/GenBank/DDBJ whole genome shotgun (WGS) entry which is preliminary data.</text>
</comment>
<proteinExistence type="predicted"/>
<gene>
    <name evidence="1" type="ORF">QQF64_005732</name>
</gene>
<protein>
    <submittedName>
        <fullName evidence="1">Uncharacterized protein</fullName>
    </submittedName>
</protein>
<accession>A0ABR3MD10</accession>
<dbReference type="Proteomes" id="UP001558613">
    <property type="component" value="Unassembled WGS sequence"/>
</dbReference>
<reference evidence="1 2" key="1">
    <citation type="submission" date="2023-09" db="EMBL/GenBank/DDBJ databases">
        <authorList>
            <person name="Wang M."/>
        </authorList>
    </citation>
    <scope>NUCLEOTIDE SEQUENCE [LARGE SCALE GENOMIC DNA]</scope>
    <source>
        <strain evidence="1">GT-2023</strain>
        <tissue evidence="1">Liver</tissue>
    </source>
</reference>